<keyword evidence="12" id="KW-1185">Reference proteome</keyword>
<name>A0A317W4Y5_9EURO</name>
<dbReference type="GO" id="GO:0005975">
    <property type="term" value="P:carbohydrate metabolic process"/>
    <property type="evidence" value="ECO:0007669"/>
    <property type="project" value="InterPro"/>
</dbReference>
<feature type="signal peptide" evidence="10">
    <location>
        <begin position="1"/>
        <end position="20"/>
    </location>
</feature>
<proteinExistence type="inferred from homology"/>
<dbReference type="AlphaFoldDB" id="A0A317W4Y5"/>
<dbReference type="GeneID" id="37116119"/>
<dbReference type="GO" id="GO:0071555">
    <property type="term" value="P:cell wall organization"/>
    <property type="evidence" value="ECO:0007669"/>
    <property type="project" value="UniProtKB-KW"/>
</dbReference>
<dbReference type="InterPro" id="IPR011050">
    <property type="entry name" value="Pectin_lyase_fold/virulence"/>
</dbReference>
<dbReference type="PANTHER" id="PTHR31736">
    <property type="match status" value="1"/>
</dbReference>
<evidence type="ECO:0000256" key="10">
    <source>
        <dbReference type="SAM" id="SignalP"/>
    </source>
</evidence>
<dbReference type="InterPro" id="IPR012334">
    <property type="entry name" value="Pectin_lyas_fold"/>
</dbReference>
<evidence type="ECO:0000256" key="5">
    <source>
        <dbReference type="ARBA" id="ARBA00022801"/>
    </source>
</evidence>
<reference evidence="11 12" key="1">
    <citation type="submission" date="2016-12" db="EMBL/GenBank/DDBJ databases">
        <title>The genomes of Aspergillus section Nigri reveals drivers in fungal speciation.</title>
        <authorList>
            <consortium name="DOE Joint Genome Institute"/>
            <person name="Vesth T.C."/>
            <person name="Nybo J."/>
            <person name="Theobald S."/>
            <person name="Brandl J."/>
            <person name="Frisvad J.C."/>
            <person name="Nielsen K.F."/>
            <person name="Lyhne E.K."/>
            <person name="Kogle M.E."/>
            <person name="Kuo A."/>
            <person name="Riley R."/>
            <person name="Clum A."/>
            <person name="Nolan M."/>
            <person name="Lipzen A."/>
            <person name="Salamov A."/>
            <person name="Henrissat B."/>
            <person name="Wiebenga A."/>
            <person name="De Vries R.P."/>
            <person name="Grigoriev I.V."/>
            <person name="Mortensen U.H."/>
            <person name="Andersen M.R."/>
            <person name="Baker S.E."/>
        </authorList>
    </citation>
    <scope>NUCLEOTIDE SEQUENCE [LARGE SCALE GENOMIC DNA]</scope>
    <source>
        <strain evidence="11 12">CBS 115572</strain>
    </source>
</reference>
<gene>
    <name evidence="11" type="ORF">BO94DRAFT_558056</name>
</gene>
<dbReference type="Pfam" id="PF00295">
    <property type="entry name" value="Glyco_hydro_28"/>
    <property type="match status" value="1"/>
</dbReference>
<protein>
    <submittedName>
        <fullName evidence="11">Galacturan 1,4-alpha-galacturonidase B</fullName>
    </submittedName>
</protein>
<keyword evidence="5 9" id="KW-0378">Hydrolase</keyword>
<organism evidence="11 12">
    <name type="scientific">Aspergillus sclerotioniger CBS 115572</name>
    <dbReference type="NCBI Taxonomy" id="1450535"/>
    <lineage>
        <taxon>Eukaryota</taxon>
        <taxon>Fungi</taxon>
        <taxon>Dikarya</taxon>
        <taxon>Ascomycota</taxon>
        <taxon>Pezizomycotina</taxon>
        <taxon>Eurotiomycetes</taxon>
        <taxon>Eurotiomycetidae</taxon>
        <taxon>Eurotiales</taxon>
        <taxon>Aspergillaceae</taxon>
        <taxon>Aspergillus</taxon>
        <taxon>Aspergillus subgen. Circumdati</taxon>
    </lineage>
</organism>
<keyword evidence="6" id="KW-0325">Glycoprotein</keyword>
<evidence type="ECO:0000313" key="12">
    <source>
        <dbReference type="Proteomes" id="UP000246702"/>
    </source>
</evidence>
<evidence type="ECO:0000256" key="3">
    <source>
        <dbReference type="ARBA" id="ARBA00022525"/>
    </source>
</evidence>
<sequence>MAQLLFSIVLFLSLIAPSLSLSAIARNGHTRSQCIVNPGNSSDIDDVPAILDALTTCGSGGRVTFTNSTYHINSVMNTTWLDDVEIDLQGTLLWSTNISYWLDHSLPVGYQNQSTAWILGGTDIVLDGHGYGTFNGSGTTWYEFVGSTSNYPGRPNQLTVSGAKGAVFKGLRFVQSQMWTMSIIHTSDSWFDSIYVNNLYDNGRSAHNTDGANTIYSQNITFTNWEVINGDDSISTKANSTDITIADSTFSTGLGIAIGSIGQYNGAFETVERLRISNITYEKTTHAVYFKTWTGDQVGYPPNGGGGGLGYASDISATDLKTNNLKGTPFTISQCTTFSGASGNCTNSKFQIRDLVFTDISGTSKSEDVASFQCSAVAPCEDITTEKVDLRITGNTTYAGEYLCGNVEGTVGFNCTGEVCVGSSATGGC</sequence>
<comment type="caution">
    <text evidence="11">The sequence shown here is derived from an EMBL/GenBank/DDBJ whole genome shotgun (WGS) entry which is preliminary data.</text>
</comment>
<dbReference type="STRING" id="1450535.A0A317W4Y5"/>
<dbReference type="EMBL" id="MSFK01000020">
    <property type="protein sequence ID" value="PWY81624.1"/>
    <property type="molecule type" value="Genomic_DNA"/>
</dbReference>
<dbReference type="OrthoDB" id="187139at2759"/>
<dbReference type="Proteomes" id="UP000246702">
    <property type="component" value="Unassembled WGS sequence"/>
</dbReference>
<evidence type="ECO:0000256" key="2">
    <source>
        <dbReference type="ARBA" id="ARBA00008834"/>
    </source>
</evidence>
<comment type="similarity">
    <text evidence="2 9">Belongs to the glycosyl hydrolase 28 family.</text>
</comment>
<dbReference type="RefSeq" id="XP_025465692.1">
    <property type="nucleotide sequence ID" value="XM_025613976.1"/>
</dbReference>
<keyword evidence="8" id="KW-0961">Cell wall biogenesis/degradation</keyword>
<evidence type="ECO:0000256" key="6">
    <source>
        <dbReference type="ARBA" id="ARBA00023180"/>
    </source>
</evidence>
<evidence type="ECO:0000256" key="9">
    <source>
        <dbReference type="RuleBase" id="RU361169"/>
    </source>
</evidence>
<keyword evidence="3" id="KW-0964">Secreted</keyword>
<keyword evidence="7 9" id="KW-0326">Glycosidase</keyword>
<dbReference type="PANTHER" id="PTHR31736:SF8">
    <property type="entry name" value="PUTATIVE (AFU_ORTHOLOGUE AFUA_7G06410)-RELATED"/>
    <property type="match status" value="1"/>
</dbReference>
<evidence type="ECO:0000256" key="7">
    <source>
        <dbReference type="ARBA" id="ARBA00023295"/>
    </source>
</evidence>
<evidence type="ECO:0000256" key="8">
    <source>
        <dbReference type="ARBA" id="ARBA00023316"/>
    </source>
</evidence>
<evidence type="ECO:0000256" key="1">
    <source>
        <dbReference type="ARBA" id="ARBA00004613"/>
    </source>
</evidence>
<dbReference type="GO" id="GO:0004650">
    <property type="term" value="F:polygalacturonase activity"/>
    <property type="evidence" value="ECO:0007669"/>
    <property type="project" value="InterPro"/>
</dbReference>
<dbReference type="InterPro" id="IPR000743">
    <property type="entry name" value="Glyco_hydro_28"/>
</dbReference>
<dbReference type="Gene3D" id="2.160.20.10">
    <property type="entry name" value="Single-stranded right-handed beta-helix, Pectin lyase-like"/>
    <property type="match status" value="1"/>
</dbReference>
<dbReference type="GO" id="GO:0005576">
    <property type="term" value="C:extracellular region"/>
    <property type="evidence" value="ECO:0007669"/>
    <property type="project" value="UniProtKB-SubCell"/>
</dbReference>
<feature type="chain" id="PRO_5016408250" evidence="10">
    <location>
        <begin position="21"/>
        <end position="429"/>
    </location>
</feature>
<accession>A0A317W4Y5</accession>
<comment type="subcellular location">
    <subcellularLocation>
        <location evidence="1">Secreted</location>
    </subcellularLocation>
</comment>
<keyword evidence="4 10" id="KW-0732">Signal</keyword>
<evidence type="ECO:0000313" key="11">
    <source>
        <dbReference type="EMBL" id="PWY81624.1"/>
    </source>
</evidence>
<dbReference type="SUPFAM" id="SSF51126">
    <property type="entry name" value="Pectin lyase-like"/>
    <property type="match status" value="1"/>
</dbReference>
<evidence type="ECO:0000256" key="4">
    <source>
        <dbReference type="ARBA" id="ARBA00022729"/>
    </source>
</evidence>